<dbReference type="SUPFAM" id="SSF56801">
    <property type="entry name" value="Acetyl-CoA synthetase-like"/>
    <property type="match status" value="1"/>
</dbReference>
<evidence type="ECO:0000259" key="2">
    <source>
        <dbReference type="Pfam" id="PF13193"/>
    </source>
</evidence>
<keyword evidence="4" id="KW-1185">Reference proteome</keyword>
<dbReference type="EMBL" id="BAABKB010000069">
    <property type="protein sequence ID" value="GAA5039462.1"/>
    <property type="molecule type" value="Genomic_DNA"/>
</dbReference>
<dbReference type="Pfam" id="PF00501">
    <property type="entry name" value="AMP-binding"/>
    <property type="match status" value="1"/>
</dbReference>
<sequence>MRTWSEMVAYHAARRPDALFVRDDTEEATYAEMSRRLARRATWLVHRGVEPGSRVALLARNSVALVETLLACHHLGAVGVPLNHRLSADEIAYLIGHSESHLLVVDPEFEGLAGRAVAGHPGSPAVAELRPAAESGLGDLAPAAPVEVGLDDVCRIMYTSGTTSRPKGVALTNRNILVKCAAQAREFGLSFRDHGLVAGPLFHIAALDVTLTNAAYVGGSVRLLRRFDADRVLDHLRNDGVTHVWLAPVMIRRVLEAARQAGGVVLGEGPRLMIGGGEPTPRELMERIATVFPNTWYANVYGLTETSTGDTVLPQSQAGMRPTSVGLAVAESTVRVLDPEGRPVAPGERGQVAIGGPKLSQGYWRDPEATAASRHEGFFLTGDEGYLDDEGYLFITGRFKDVIISGGENIGAAEVERVLVTHQAVAEAAIVGRPDPQWGEVPVAFVVARQGASLEVADLDEHCREKLGLLKTPKEYRLLSELPRTAIGKVHKAQLRELLGRAES</sequence>
<protein>
    <submittedName>
        <fullName evidence="3">Long-chain fatty acid--CoA ligase</fullName>
    </submittedName>
</protein>
<comment type="caution">
    <text evidence="3">The sequence shown here is derived from an EMBL/GenBank/DDBJ whole genome shotgun (WGS) entry which is preliminary data.</text>
</comment>
<keyword evidence="3" id="KW-0436">Ligase</keyword>
<accession>A0ABP9JQV3</accession>
<dbReference type="PROSITE" id="PS00455">
    <property type="entry name" value="AMP_BINDING"/>
    <property type="match status" value="1"/>
</dbReference>
<dbReference type="PANTHER" id="PTHR43201:SF32">
    <property type="entry name" value="2-SUCCINYLBENZOATE--COA LIGASE, CHLOROPLASTIC_PEROXISOMAL"/>
    <property type="match status" value="1"/>
</dbReference>
<dbReference type="Proteomes" id="UP001501759">
    <property type="component" value="Unassembled WGS sequence"/>
</dbReference>
<dbReference type="PANTHER" id="PTHR43201">
    <property type="entry name" value="ACYL-COA SYNTHETASE"/>
    <property type="match status" value="1"/>
</dbReference>
<evidence type="ECO:0000313" key="3">
    <source>
        <dbReference type="EMBL" id="GAA5039462.1"/>
    </source>
</evidence>
<gene>
    <name evidence="3" type="ORF">GCM10023335_88890</name>
</gene>
<dbReference type="InterPro" id="IPR042099">
    <property type="entry name" value="ANL_N_sf"/>
</dbReference>
<proteinExistence type="predicted"/>
<dbReference type="RefSeq" id="WP_345658710.1">
    <property type="nucleotide sequence ID" value="NZ_BAABKB010000069.1"/>
</dbReference>
<feature type="domain" description="AMP-dependent synthetase/ligase" evidence="1">
    <location>
        <begin position="10"/>
        <end position="364"/>
    </location>
</feature>
<evidence type="ECO:0000259" key="1">
    <source>
        <dbReference type="Pfam" id="PF00501"/>
    </source>
</evidence>
<dbReference type="InterPro" id="IPR025110">
    <property type="entry name" value="AMP-bd_C"/>
</dbReference>
<reference evidence="4" key="1">
    <citation type="journal article" date="2019" name="Int. J. Syst. Evol. Microbiol.">
        <title>The Global Catalogue of Microorganisms (GCM) 10K type strain sequencing project: providing services to taxonomists for standard genome sequencing and annotation.</title>
        <authorList>
            <consortium name="The Broad Institute Genomics Platform"/>
            <consortium name="The Broad Institute Genome Sequencing Center for Infectious Disease"/>
            <person name="Wu L."/>
            <person name="Ma J."/>
        </authorList>
    </citation>
    <scope>NUCLEOTIDE SEQUENCE [LARGE SCALE GENOMIC DNA]</scope>
    <source>
        <strain evidence="4">JCM 18409</strain>
    </source>
</reference>
<dbReference type="GO" id="GO:0016874">
    <property type="term" value="F:ligase activity"/>
    <property type="evidence" value="ECO:0007669"/>
    <property type="project" value="UniProtKB-KW"/>
</dbReference>
<dbReference type="InterPro" id="IPR000873">
    <property type="entry name" value="AMP-dep_synth/lig_dom"/>
</dbReference>
<dbReference type="InterPro" id="IPR045851">
    <property type="entry name" value="AMP-bd_C_sf"/>
</dbReference>
<dbReference type="Pfam" id="PF13193">
    <property type="entry name" value="AMP-binding_C"/>
    <property type="match status" value="1"/>
</dbReference>
<evidence type="ECO:0000313" key="4">
    <source>
        <dbReference type="Proteomes" id="UP001501759"/>
    </source>
</evidence>
<feature type="domain" description="AMP-binding enzyme C-terminal" evidence="2">
    <location>
        <begin position="414"/>
        <end position="489"/>
    </location>
</feature>
<name>A0ABP9JQV3_9ACTN</name>
<dbReference type="InterPro" id="IPR020845">
    <property type="entry name" value="AMP-binding_CS"/>
</dbReference>
<dbReference type="Gene3D" id="3.40.50.12780">
    <property type="entry name" value="N-terminal domain of ligase-like"/>
    <property type="match status" value="1"/>
</dbReference>
<organism evidence="3 4">
    <name type="scientific">Streptomyces siamensis</name>
    <dbReference type="NCBI Taxonomy" id="1274986"/>
    <lineage>
        <taxon>Bacteria</taxon>
        <taxon>Bacillati</taxon>
        <taxon>Actinomycetota</taxon>
        <taxon>Actinomycetes</taxon>
        <taxon>Kitasatosporales</taxon>
        <taxon>Streptomycetaceae</taxon>
        <taxon>Streptomyces</taxon>
    </lineage>
</organism>
<dbReference type="Gene3D" id="3.30.300.30">
    <property type="match status" value="1"/>
</dbReference>